<accession>A0A5S5C6Z6</accession>
<organism evidence="1 2">
    <name type="scientific">Aquimarina intermedia</name>
    <dbReference type="NCBI Taxonomy" id="350814"/>
    <lineage>
        <taxon>Bacteria</taxon>
        <taxon>Pseudomonadati</taxon>
        <taxon>Bacteroidota</taxon>
        <taxon>Flavobacteriia</taxon>
        <taxon>Flavobacteriales</taxon>
        <taxon>Flavobacteriaceae</taxon>
        <taxon>Aquimarina</taxon>
    </lineage>
</organism>
<dbReference type="EMBL" id="VNHU01000003">
    <property type="protein sequence ID" value="TYP75067.1"/>
    <property type="molecule type" value="Genomic_DNA"/>
</dbReference>
<evidence type="ECO:0000313" key="1">
    <source>
        <dbReference type="EMBL" id="TYP75067.1"/>
    </source>
</evidence>
<dbReference type="Proteomes" id="UP000324376">
    <property type="component" value="Unassembled WGS sequence"/>
</dbReference>
<sequence length="66" mass="7686">MVISNKVSDRKIKNLKRYSNSPAKPVKARAENTMANNPNAKQRMRYDVNLKLKSDILFVIEFKQYA</sequence>
<evidence type="ECO:0000313" key="2">
    <source>
        <dbReference type="Proteomes" id="UP000324376"/>
    </source>
</evidence>
<reference evidence="1 2" key="1">
    <citation type="submission" date="2019-07" db="EMBL/GenBank/DDBJ databases">
        <title>Genomic Encyclopedia of Archaeal and Bacterial Type Strains, Phase II (KMG-II): from individual species to whole genera.</title>
        <authorList>
            <person name="Goeker M."/>
        </authorList>
    </citation>
    <scope>NUCLEOTIDE SEQUENCE [LARGE SCALE GENOMIC DNA]</scope>
    <source>
        <strain evidence="1 2">DSM 17527</strain>
    </source>
</reference>
<keyword evidence="2" id="KW-1185">Reference proteome</keyword>
<dbReference type="RefSeq" id="WP_148782070.1">
    <property type="nucleotide sequence ID" value="NZ_VNHU01000003.1"/>
</dbReference>
<name>A0A5S5C6Z6_9FLAO</name>
<protein>
    <submittedName>
        <fullName evidence="1">Uncharacterized protein</fullName>
    </submittedName>
</protein>
<proteinExistence type="predicted"/>
<gene>
    <name evidence="1" type="ORF">BD809_103129</name>
</gene>
<comment type="caution">
    <text evidence="1">The sequence shown here is derived from an EMBL/GenBank/DDBJ whole genome shotgun (WGS) entry which is preliminary data.</text>
</comment>
<dbReference type="AlphaFoldDB" id="A0A5S5C6Z6"/>